<dbReference type="InterPro" id="IPR050491">
    <property type="entry name" value="AmpC-like"/>
</dbReference>
<dbReference type="InterPro" id="IPR012338">
    <property type="entry name" value="Beta-lactam/transpept-like"/>
</dbReference>
<dbReference type="PANTHER" id="PTHR46825:SF9">
    <property type="entry name" value="BETA-LACTAMASE-RELATED DOMAIN-CONTAINING PROTEIN"/>
    <property type="match status" value="1"/>
</dbReference>
<dbReference type="SUPFAM" id="SSF56601">
    <property type="entry name" value="beta-lactamase/transpeptidase-like"/>
    <property type="match status" value="1"/>
</dbReference>
<feature type="chain" id="PRO_5046534524" evidence="1">
    <location>
        <begin position="20"/>
        <end position="302"/>
    </location>
</feature>
<feature type="domain" description="Beta-lactamase-related" evidence="2">
    <location>
        <begin position="1"/>
        <end position="293"/>
    </location>
</feature>
<proteinExistence type="predicted"/>
<gene>
    <name evidence="3" type="ORF">GCM10022278_10310</name>
</gene>
<reference evidence="4" key="1">
    <citation type="journal article" date="2019" name="Int. J. Syst. Evol. Microbiol.">
        <title>The Global Catalogue of Microorganisms (GCM) 10K type strain sequencing project: providing services to taxonomists for standard genome sequencing and annotation.</title>
        <authorList>
            <consortium name="The Broad Institute Genomics Platform"/>
            <consortium name="The Broad Institute Genome Sequencing Center for Infectious Disease"/>
            <person name="Wu L."/>
            <person name="Ma J."/>
        </authorList>
    </citation>
    <scope>NUCLEOTIDE SEQUENCE [LARGE SCALE GENOMIC DNA]</scope>
    <source>
        <strain evidence="4">JCM 17555</strain>
    </source>
</reference>
<dbReference type="InterPro" id="IPR001466">
    <property type="entry name" value="Beta-lactam-related"/>
</dbReference>
<keyword evidence="1" id="KW-0732">Signal</keyword>
<evidence type="ECO:0000313" key="3">
    <source>
        <dbReference type="EMBL" id="GAA3953325.1"/>
    </source>
</evidence>
<dbReference type="GO" id="GO:0016787">
    <property type="term" value="F:hydrolase activity"/>
    <property type="evidence" value="ECO:0007669"/>
    <property type="project" value="UniProtKB-KW"/>
</dbReference>
<evidence type="ECO:0000256" key="1">
    <source>
        <dbReference type="SAM" id="SignalP"/>
    </source>
</evidence>
<evidence type="ECO:0000259" key="2">
    <source>
        <dbReference type="Pfam" id="PF00144"/>
    </source>
</evidence>
<name>A0ABP7NTF5_9GAMM</name>
<organism evidence="3 4">
    <name type="scientific">Allohahella marinimesophila</name>
    <dbReference type="NCBI Taxonomy" id="1054972"/>
    <lineage>
        <taxon>Bacteria</taxon>
        <taxon>Pseudomonadati</taxon>
        <taxon>Pseudomonadota</taxon>
        <taxon>Gammaproteobacteria</taxon>
        <taxon>Oceanospirillales</taxon>
        <taxon>Hahellaceae</taxon>
        <taxon>Allohahella</taxon>
    </lineage>
</organism>
<dbReference type="PANTHER" id="PTHR46825">
    <property type="entry name" value="D-ALANYL-D-ALANINE-CARBOXYPEPTIDASE/ENDOPEPTIDASE AMPH"/>
    <property type="match status" value="1"/>
</dbReference>
<dbReference type="Pfam" id="PF00144">
    <property type="entry name" value="Beta-lactamase"/>
    <property type="match status" value="1"/>
</dbReference>
<protein>
    <submittedName>
        <fullName evidence="3">Serine hydrolase domain-containing protein</fullName>
    </submittedName>
</protein>
<dbReference type="EMBL" id="BAABBO010000002">
    <property type="protein sequence ID" value="GAA3953325.1"/>
    <property type="molecule type" value="Genomic_DNA"/>
</dbReference>
<sequence length="302" mass="34258">MFRVASLSKQFTAAALALAANDGLVDLDAPIGRYLPNLQARTRQIPLRFFMTHTAGFAGFEESLQPHVKGLNGKPVTFGTGDYLAPDELFELSRQTAPLSDPGEKFTYSNMSYYWLGRVIERVTDESLRQYISRKLLVPAGMRRSFISDNADEVIPDRATAYTPLSGSLGSYQFEVSETNLDWVGANALVTSINEFLLWDEQFRTPTLGRTPEAFRAQLVSRQGDLDKDDPDSAGYAFGLYVKDRDSYGRSVYHRGSWAAYRSIYKRYLDRDFAYFIFCNRSDVDREQISQAIEDIYLKTRS</sequence>
<comment type="caution">
    <text evidence="3">The sequence shown here is derived from an EMBL/GenBank/DDBJ whole genome shotgun (WGS) entry which is preliminary data.</text>
</comment>
<accession>A0ABP7NTF5</accession>
<keyword evidence="3" id="KW-0378">Hydrolase</keyword>
<feature type="signal peptide" evidence="1">
    <location>
        <begin position="1"/>
        <end position="19"/>
    </location>
</feature>
<dbReference type="Proteomes" id="UP001501337">
    <property type="component" value="Unassembled WGS sequence"/>
</dbReference>
<keyword evidence="4" id="KW-1185">Reference proteome</keyword>
<evidence type="ECO:0000313" key="4">
    <source>
        <dbReference type="Proteomes" id="UP001501337"/>
    </source>
</evidence>
<dbReference type="Gene3D" id="3.40.710.10">
    <property type="entry name" value="DD-peptidase/beta-lactamase superfamily"/>
    <property type="match status" value="1"/>
</dbReference>